<sequence length="65" mass="7553">MVLEHPDAADLRRQLKANSEEFMRLSIADKADPDVLARFLAREERLVERFRALGLQPSFPREDSQ</sequence>
<dbReference type="Proteomes" id="UP001597299">
    <property type="component" value="Unassembled WGS sequence"/>
</dbReference>
<dbReference type="EMBL" id="JBHUHD010000001">
    <property type="protein sequence ID" value="MFD2138827.1"/>
    <property type="molecule type" value="Genomic_DNA"/>
</dbReference>
<dbReference type="RefSeq" id="WP_213355436.1">
    <property type="nucleotide sequence ID" value="NZ_JAHBGB010000044.1"/>
</dbReference>
<evidence type="ECO:0000313" key="2">
    <source>
        <dbReference type="Proteomes" id="UP001597299"/>
    </source>
</evidence>
<keyword evidence="2" id="KW-1185">Reference proteome</keyword>
<accession>A0ABW4YRS9</accession>
<organism evidence="1 2">
    <name type="scientific">Ancylobacter oerskovii</name>
    <dbReference type="NCBI Taxonomy" id="459519"/>
    <lineage>
        <taxon>Bacteria</taxon>
        <taxon>Pseudomonadati</taxon>
        <taxon>Pseudomonadota</taxon>
        <taxon>Alphaproteobacteria</taxon>
        <taxon>Hyphomicrobiales</taxon>
        <taxon>Xanthobacteraceae</taxon>
        <taxon>Ancylobacter</taxon>
    </lineage>
</organism>
<proteinExistence type="predicted"/>
<evidence type="ECO:0000313" key="1">
    <source>
        <dbReference type="EMBL" id="MFD2138827.1"/>
    </source>
</evidence>
<comment type="caution">
    <text evidence="1">The sequence shown here is derived from an EMBL/GenBank/DDBJ whole genome shotgun (WGS) entry which is preliminary data.</text>
</comment>
<name>A0ABW4YRS9_9HYPH</name>
<protein>
    <submittedName>
        <fullName evidence="1">Uncharacterized protein</fullName>
    </submittedName>
</protein>
<reference evidence="2" key="1">
    <citation type="journal article" date="2019" name="Int. J. Syst. Evol. Microbiol.">
        <title>The Global Catalogue of Microorganisms (GCM) 10K type strain sequencing project: providing services to taxonomists for standard genome sequencing and annotation.</title>
        <authorList>
            <consortium name="The Broad Institute Genomics Platform"/>
            <consortium name="The Broad Institute Genome Sequencing Center for Infectious Disease"/>
            <person name="Wu L."/>
            <person name="Ma J."/>
        </authorList>
    </citation>
    <scope>NUCLEOTIDE SEQUENCE [LARGE SCALE GENOMIC DNA]</scope>
    <source>
        <strain evidence="2">CCM 7435</strain>
    </source>
</reference>
<gene>
    <name evidence="1" type="ORF">ACFSNC_00295</name>
</gene>